<feature type="transmembrane region" description="Helical" evidence="1">
    <location>
        <begin position="124"/>
        <end position="143"/>
    </location>
</feature>
<dbReference type="AlphaFoldDB" id="A0AB39VXY1"/>
<dbReference type="RefSeq" id="WP_369752472.1">
    <property type="nucleotide sequence ID" value="NZ_CP165625.1"/>
</dbReference>
<name>A0AB39VXY1_9FLAO</name>
<feature type="transmembrane region" description="Helical" evidence="1">
    <location>
        <begin position="163"/>
        <end position="186"/>
    </location>
</feature>
<reference evidence="2" key="1">
    <citation type="submission" date="2024-07" db="EMBL/GenBank/DDBJ databases">
        <authorList>
            <person name="Biller S.J."/>
        </authorList>
    </citation>
    <scope>NUCLEOTIDE SEQUENCE</scope>
    <source>
        <strain evidence="2">WC2409</strain>
    </source>
</reference>
<feature type="transmembrane region" description="Helical" evidence="1">
    <location>
        <begin position="45"/>
        <end position="62"/>
    </location>
</feature>
<gene>
    <name evidence="2" type="ORF">AB3G34_10975</name>
</gene>
<proteinExistence type="predicted"/>
<evidence type="ECO:0000256" key="1">
    <source>
        <dbReference type="SAM" id="Phobius"/>
    </source>
</evidence>
<sequence length="218" mass="24852">MEKSIETIWNEGFLKNDALIAPKLNDLYNRKSIDIVEQFKRMYKINRIAVLAFAFIILPISFLVKIPYMGIGIFILFNVLAAIADKFGKSLDKIDKTVSSYQYLLSFDKWAKEMVSVNTKLSTFLYPYVFIIMASGFWFGSIGGDVPGDRLLNYLLLEYPNTYLILGFPLILIIIAITIISLLAYFGGRIGKWDLNLVYGRILKKLDTMLADMAELKA</sequence>
<feature type="transmembrane region" description="Helical" evidence="1">
    <location>
        <begin position="68"/>
        <end position="84"/>
    </location>
</feature>
<evidence type="ECO:0008006" key="3">
    <source>
        <dbReference type="Google" id="ProtNLM"/>
    </source>
</evidence>
<keyword evidence="1" id="KW-0812">Transmembrane</keyword>
<dbReference type="EMBL" id="CP165625">
    <property type="protein sequence ID" value="XDU94413.1"/>
    <property type="molecule type" value="Genomic_DNA"/>
</dbReference>
<evidence type="ECO:0000313" key="2">
    <source>
        <dbReference type="EMBL" id="XDU94413.1"/>
    </source>
</evidence>
<keyword evidence="1" id="KW-1133">Transmembrane helix</keyword>
<keyword evidence="1" id="KW-0472">Membrane</keyword>
<organism evidence="2">
    <name type="scientific">Flavobacterium sp. WC2409</name>
    <dbReference type="NCBI Taxonomy" id="3234139"/>
    <lineage>
        <taxon>Bacteria</taxon>
        <taxon>Pseudomonadati</taxon>
        <taxon>Bacteroidota</taxon>
        <taxon>Flavobacteriia</taxon>
        <taxon>Flavobacteriales</taxon>
        <taxon>Flavobacteriaceae</taxon>
        <taxon>Flavobacterium</taxon>
    </lineage>
</organism>
<accession>A0AB39VXY1</accession>
<protein>
    <recommendedName>
        <fullName evidence="3">DUF4013 domain-containing protein</fullName>
    </recommendedName>
</protein>